<evidence type="ECO:0000313" key="1">
    <source>
        <dbReference type="EMBL" id="MBB5729964.1"/>
    </source>
</evidence>
<keyword evidence="2" id="KW-1185">Reference proteome</keyword>
<protein>
    <submittedName>
        <fullName evidence="1">Putative transcriptional regulator</fullName>
    </submittedName>
</protein>
<organism evidence="1 2">
    <name type="scientific">Sphingomonas prati</name>
    <dbReference type="NCBI Taxonomy" id="1843237"/>
    <lineage>
        <taxon>Bacteria</taxon>
        <taxon>Pseudomonadati</taxon>
        <taxon>Pseudomonadota</taxon>
        <taxon>Alphaproteobacteria</taxon>
        <taxon>Sphingomonadales</taxon>
        <taxon>Sphingomonadaceae</taxon>
        <taxon>Sphingomonas</taxon>
    </lineage>
</organism>
<dbReference type="OrthoDB" id="5298181at2"/>
<dbReference type="AlphaFoldDB" id="A0A7W9F3L6"/>
<reference evidence="1 2" key="1">
    <citation type="submission" date="2020-08" db="EMBL/GenBank/DDBJ databases">
        <title>Genomic Encyclopedia of Type Strains, Phase IV (KMG-IV): sequencing the most valuable type-strain genomes for metagenomic binning, comparative biology and taxonomic classification.</title>
        <authorList>
            <person name="Goeker M."/>
        </authorList>
    </citation>
    <scope>NUCLEOTIDE SEQUENCE [LARGE SCALE GENOMIC DNA]</scope>
    <source>
        <strain evidence="1 2">DSM 103336</strain>
    </source>
</reference>
<gene>
    <name evidence="1" type="ORF">FHS99_002460</name>
</gene>
<sequence>MGKMTHFGLDIDEVMLADLESLARSTDRSPEALVQDAIGKMLEQEAAMRSFIQAGIDSAENEPLVSQSEVEEWFAERVRSRAAA</sequence>
<dbReference type="RefSeq" id="WP_157175909.1">
    <property type="nucleotide sequence ID" value="NZ_BMJP01000003.1"/>
</dbReference>
<evidence type="ECO:0000313" key="2">
    <source>
        <dbReference type="Proteomes" id="UP000546701"/>
    </source>
</evidence>
<comment type="caution">
    <text evidence="1">The sequence shown here is derived from an EMBL/GenBank/DDBJ whole genome shotgun (WGS) entry which is preliminary data.</text>
</comment>
<accession>A0A7W9F3L6</accession>
<dbReference type="Proteomes" id="UP000546701">
    <property type="component" value="Unassembled WGS sequence"/>
</dbReference>
<proteinExistence type="predicted"/>
<name>A0A7W9F3L6_9SPHN</name>
<dbReference type="EMBL" id="JACIJR010000005">
    <property type="protein sequence ID" value="MBB5729964.1"/>
    <property type="molecule type" value="Genomic_DNA"/>
</dbReference>